<feature type="domain" description="Flavin reductase like" evidence="4">
    <location>
        <begin position="13"/>
        <end position="160"/>
    </location>
</feature>
<evidence type="ECO:0000256" key="1">
    <source>
        <dbReference type="ARBA" id="ARBA00001917"/>
    </source>
</evidence>
<dbReference type="GO" id="GO:0010181">
    <property type="term" value="F:FMN binding"/>
    <property type="evidence" value="ECO:0007669"/>
    <property type="project" value="InterPro"/>
</dbReference>
<evidence type="ECO:0000256" key="2">
    <source>
        <dbReference type="ARBA" id="ARBA00022630"/>
    </source>
</evidence>
<gene>
    <name evidence="5" type="ORF">AMJ39_05435</name>
</gene>
<organism evidence="5 6">
    <name type="scientific">candidate division TA06 bacterium DG_24</name>
    <dbReference type="NCBI Taxonomy" id="1703770"/>
    <lineage>
        <taxon>Bacteria</taxon>
        <taxon>Bacteria division TA06</taxon>
    </lineage>
</organism>
<evidence type="ECO:0000313" key="6">
    <source>
        <dbReference type="Proteomes" id="UP000052008"/>
    </source>
</evidence>
<dbReference type="PANTHER" id="PTHR43567">
    <property type="entry name" value="FLAVOREDOXIN-RELATED-RELATED"/>
    <property type="match status" value="1"/>
</dbReference>
<comment type="cofactor">
    <cofactor evidence="1">
        <name>FMN</name>
        <dbReference type="ChEBI" id="CHEBI:58210"/>
    </cofactor>
</comment>
<evidence type="ECO:0000256" key="3">
    <source>
        <dbReference type="ARBA" id="ARBA00038054"/>
    </source>
</evidence>
<evidence type="ECO:0000259" key="4">
    <source>
        <dbReference type="SMART" id="SM00903"/>
    </source>
</evidence>
<dbReference type="GO" id="GO:0016646">
    <property type="term" value="F:oxidoreductase activity, acting on the CH-NH group of donors, NAD or NADP as acceptor"/>
    <property type="evidence" value="ECO:0007669"/>
    <property type="project" value="UniProtKB-ARBA"/>
</dbReference>
<dbReference type="InterPro" id="IPR012349">
    <property type="entry name" value="Split_barrel_FMN-bd"/>
</dbReference>
<dbReference type="EMBL" id="LIZS01000026">
    <property type="protein sequence ID" value="KPJ53218.1"/>
    <property type="molecule type" value="Genomic_DNA"/>
</dbReference>
<evidence type="ECO:0000313" key="5">
    <source>
        <dbReference type="EMBL" id="KPJ53218.1"/>
    </source>
</evidence>
<reference evidence="5 6" key="1">
    <citation type="journal article" date="2015" name="Microbiome">
        <title>Genomic resolution of linkages in carbon, nitrogen, and sulfur cycling among widespread estuary sediment bacteria.</title>
        <authorList>
            <person name="Baker B.J."/>
            <person name="Lazar C.S."/>
            <person name="Teske A.P."/>
            <person name="Dick G.J."/>
        </authorList>
    </citation>
    <scope>NUCLEOTIDE SEQUENCE [LARGE SCALE GENOMIC DNA]</scope>
    <source>
        <strain evidence="5">DG_24</strain>
    </source>
</reference>
<keyword evidence="2" id="KW-0285">Flavoprotein</keyword>
<dbReference type="InterPro" id="IPR002563">
    <property type="entry name" value="Flavin_Rdtase-like_dom"/>
</dbReference>
<dbReference type="PATRIC" id="fig|1703770.3.peg.572"/>
<dbReference type="Gene3D" id="2.30.110.10">
    <property type="entry name" value="Electron Transport, Fmn-binding Protein, Chain A"/>
    <property type="match status" value="1"/>
</dbReference>
<comment type="similarity">
    <text evidence="3">Belongs to the flavoredoxin family.</text>
</comment>
<protein>
    <recommendedName>
        <fullName evidence="4">Flavin reductase like domain-containing protein</fullName>
    </recommendedName>
</protein>
<dbReference type="SMART" id="SM00903">
    <property type="entry name" value="Flavin_Reduct"/>
    <property type="match status" value="1"/>
</dbReference>
<name>A0A0S7WSS8_UNCT6</name>
<dbReference type="PANTHER" id="PTHR43567:SF1">
    <property type="entry name" value="FLAVOREDOXIN"/>
    <property type="match status" value="1"/>
</dbReference>
<dbReference type="Proteomes" id="UP000052008">
    <property type="component" value="Unassembled WGS sequence"/>
</dbReference>
<dbReference type="InterPro" id="IPR052174">
    <property type="entry name" value="Flavoredoxin"/>
</dbReference>
<dbReference type="SUPFAM" id="SSF50475">
    <property type="entry name" value="FMN-binding split barrel"/>
    <property type="match status" value="1"/>
</dbReference>
<accession>A0A0S7WSS8</accession>
<dbReference type="AlphaFoldDB" id="A0A0S7WSS8"/>
<sequence length="196" mass="21590">MKDVHTEDAGQFYYHVPWPVAVIAVRWEGKDNAMAAAWHAPISFDPPLYGVSISPKRHTYDLIDKAREFTANFLPLGAAEAIAAVGGSTGRELDKFAEFDLGRDHPLVVGSPILSAAYAAYECVLHDARTYGDHRWFVGRIVAVHYTSRLQAPDGTTDPQAAEPSLYLGAEMYATVAGMTKRHLDRKVYGARRKTG</sequence>
<comment type="caution">
    <text evidence="5">The sequence shown here is derived from an EMBL/GenBank/DDBJ whole genome shotgun (WGS) entry which is preliminary data.</text>
</comment>
<dbReference type="Pfam" id="PF01613">
    <property type="entry name" value="Flavin_Reduct"/>
    <property type="match status" value="1"/>
</dbReference>
<dbReference type="STRING" id="1703770.AMJ39_05435"/>
<proteinExistence type="inferred from homology"/>